<proteinExistence type="predicted"/>
<comment type="caution">
    <text evidence="2">The sequence shown here is derived from an EMBL/GenBank/DDBJ whole genome shotgun (WGS) entry which is preliminary data.</text>
</comment>
<keyword evidence="3" id="KW-1185">Reference proteome</keyword>
<dbReference type="Proteomes" id="UP001485043">
    <property type="component" value="Unassembled WGS sequence"/>
</dbReference>
<gene>
    <name evidence="2" type="ORF">WJX84_012281</name>
</gene>
<dbReference type="AlphaFoldDB" id="A0AAW1RWB0"/>
<reference evidence="2 3" key="1">
    <citation type="journal article" date="2024" name="Nat. Commun.">
        <title>Phylogenomics reveals the evolutionary origins of lichenization in chlorophyte algae.</title>
        <authorList>
            <person name="Puginier C."/>
            <person name="Libourel C."/>
            <person name="Otte J."/>
            <person name="Skaloud P."/>
            <person name="Haon M."/>
            <person name="Grisel S."/>
            <person name="Petersen M."/>
            <person name="Berrin J.G."/>
            <person name="Delaux P.M."/>
            <person name="Dal Grande F."/>
            <person name="Keller J."/>
        </authorList>
    </citation>
    <scope>NUCLEOTIDE SEQUENCE [LARGE SCALE GENOMIC DNA]</scope>
    <source>
        <strain evidence="2 3">SAG 2523</strain>
    </source>
</reference>
<evidence type="ECO:0000313" key="2">
    <source>
        <dbReference type="EMBL" id="KAK9837371.1"/>
    </source>
</evidence>
<accession>A0AAW1RWB0</accession>
<protein>
    <submittedName>
        <fullName evidence="2">Uncharacterized protein</fullName>
    </submittedName>
</protein>
<evidence type="ECO:0000313" key="3">
    <source>
        <dbReference type="Proteomes" id="UP001485043"/>
    </source>
</evidence>
<sequence>MAAETKAEVGLATEQAKDAVTVEHANAGVQRAVTRARSGMEDAPRSLQRTVTQVERELMEQEYQQKAHVIEMGSVTSQSEEALIKAAHSSGSGRFPLDVQESGDSTSSESAPLIQQHVQQASRFATQVSRENVANASAATAEIKSSMDEDD</sequence>
<evidence type="ECO:0000256" key="1">
    <source>
        <dbReference type="SAM" id="MobiDB-lite"/>
    </source>
</evidence>
<dbReference type="EMBL" id="JALJOV010001961">
    <property type="protein sequence ID" value="KAK9837371.1"/>
    <property type="molecule type" value="Genomic_DNA"/>
</dbReference>
<name>A0AAW1RWB0_9CHLO</name>
<feature type="region of interest" description="Disordered" evidence="1">
    <location>
        <begin position="86"/>
        <end position="115"/>
    </location>
</feature>
<organism evidence="2 3">
    <name type="scientific">Apatococcus fuscideae</name>
    <dbReference type="NCBI Taxonomy" id="2026836"/>
    <lineage>
        <taxon>Eukaryota</taxon>
        <taxon>Viridiplantae</taxon>
        <taxon>Chlorophyta</taxon>
        <taxon>core chlorophytes</taxon>
        <taxon>Trebouxiophyceae</taxon>
        <taxon>Chlorellales</taxon>
        <taxon>Chlorellaceae</taxon>
        <taxon>Apatococcus</taxon>
    </lineage>
</organism>